<dbReference type="Gene3D" id="3.90.79.10">
    <property type="entry name" value="Nucleoside Triphosphate Pyrophosphohydrolase"/>
    <property type="match status" value="1"/>
</dbReference>
<dbReference type="RefSeq" id="WP_104359025.1">
    <property type="nucleotide sequence ID" value="NZ_CALFFA010000029.1"/>
</dbReference>
<dbReference type="Proteomes" id="UP000239406">
    <property type="component" value="Unassembled WGS sequence"/>
</dbReference>
<proteinExistence type="predicted"/>
<evidence type="ECO:0000313" key="1">
    <source>
        <dbReference type="EMBL" id="PPE68329.1"/>
    </source>
</evidence>
<gene>
    <name evidence="1" type="ORF">C1702_17635</name>
</gene>
<accession>A0A2S5T093</accession>
<keyword evidence="2" id="KW-1185">Reference proteome</keyword>
<protein>
    <submittedName>
        <fullName evidence="1">DUF4743 domain-containing protein</fullName>
    </submittedName>
</protein>
<sequence>MSSLPFDCPALHAARRLQRDRLLPFHIAGKPVGTVAREHLDALAAHAPWLQVEADRAHMDDALATPAQRSAALAATNAALRELGLIRAWRDETYAIVEDEGAAPLALIERASARFWGTLTFGAHLNGYVCDEHGRPSHLWISRRALTKSVDPGRLDNLVAGGVPHDQTPYETMVRECWEESGIPEPLARQARHCGRVKLHCDILEGVQLEVVHVFDLELPRDFRPRATDGEVMEHRLLPLDEVVELLRGEEFTTDAALATLDFLRRHQRVTLPA</sequence>
<dbReference type="PROSITE" id="PS51462">
    <property type="entry name" value="NUDIX"/>
    <property type="match status" value="1"/>
</dbReference>
<dbReference type="InterPro" id="IPR031804">
    <property type="entry name" value="DUF4743"/>
</dbReference>
<comment type="caution">
    <text evidence="1">The sequence shown here is derived from an EMBL/GenBank/DDBJ whole genome shotgun (WGS) entry which is preliminary data.</text>
</comment>
<dbReference type="CDD" id="cd03676">
    <property type="entry name" value="NUDIX_Tnr3_like"/>
    <property type="match status" value="1"/>
</dbReference>
<dbReference type="Pfam" id="PF00293">
    <property type="entry name" value="NUDIX"/>
    <property type="match status" value="1"/>
</dbReference>
<reference evidence="1 2" key="1">
    <citation type="submission" date="2018-02" db="EMBL/GenBank/DDBJ databases">
        <title>Reclassifiation of [Polyangium] brachysporum DSM 7029 as Guopingzhaonella breviflexa gen. nov., sp. nov., a member of the family Comamonadaceae.</title>
        <authorList>
            <person name="Tang B."/>
        </authorList>
    </citation>
    <scope>NUCLEOTIDE SEQUENCE [LARGE SCALE GENOMIC DNA]</scope>
    <source>
        <strain evidence="1 2">DSM 15344</strain>
    </source>
</reference>
<dbReference type="AlphaFoldDB" id="A0A2S5T093"/>
<dbReference type="Pfam" id="PF15916">
    <property type="entry name" value="DUF4743"/>
    <property type="match status" value="1"/>
</dbReference>
<name>A0A2S5T093_9BURK</name>
<dbReference type="GO" id="GO:0003824">
    <property type="term" value="F:catalytic activity"/>
    <property type="evidence" value="ECO:0007669"/>
    <property type="project" value="UniProtKB-ARBA"/>
</dbReference>
<dbReference type="InterPro" id="IPR000086">
    <property type="entry name" value="NUDIX_hydrolase_dom"/>
</dbReference>
<organism evidence="1 2">
    <name type="scientific">Caldimonas thermodepolymerans</name>
    <dbReference type="NCBI Taxonomy" id="215580"/>
    <lineage>
        <taxon>Bacteria</taxon>
        <taxon>Pseudomonadati</taxon>
        <taxon>Pseudomonadota</taxon>
        <taxon>Betaproteobacteria</taxon>
        <taxon>Burkholderiales</taxon>
        <taxon>Sphaerotilaceae</taxon>
        <taxon>Caldimonas</taxon>
    </lineage>
</organism>
<evidence type="ECO:0000313" key="2">
    <source>
        <dbReference type="Proteomes" id="UP000239406"/>
    </source>
</evidence>
<dbReference type="SUPFAM" id="SSF55811">
    <property type="entry name" value="Nudix"/>
    <property type="match status" value="1"/>
</dbReference>
<dbReference type="InterPro" id="IPR015797">
    <property type="entry name" value="NUDIX_hydrolase-like_dom_sf"/>
</dbReference>
<dbReference type="EMBL" id="PSNY01000032">
    <property type="protein sequence ID" value="PPE68329.1"/>
    <property type="molecule type" value="Genomic_DNA"/>
</dbReference>